<evidence type="ECO:0000313" key="2">
    <source>
        <dbReference type="Proteomes" id="UP000325536"/>
    </source>
</evidence>
<evidence type="ECO:0000313" key="1">
    <source>
        <dbReference type="EMBL" id="QEY23316.1"/>
    </source>
</evidence>
<dbReference type="OrthoDB" id="9771580at2"/>
<gene>
    <name evidence="1" type="ORF">D0T90_01375</name>
</gene>
<reference evidence="1 2" key="1">
    <citation type="submission" date="2018-08" db="EMBL/GenBank/DDBJ databases">
        <title>Neisseria animalis ATCC 49930 complete genome.</title>
        <authorList>
            <person name="Veseli I.A."/>
            <person name="Mascarenhas dos Santos A.C."/>
            <person name="Buttler R."/>
            <person name="Pombert J.-F."/>
        </authorList>
    </citation>
    <scope>NUCLEOTIDE SEQUENCE [LARGE SCALE GENOMIC DNA]</scope>
    <source>
        <strain evidence="1 2">ATCC 49930</strain>
    </source>
</reference>
<accession>A0A5P3MP49</accession>
<proteinExistence type="predicted"/>
<dbReference type="KEGG" id="naq:D0T90_01375"/>
<name>A0A5P3MP49_NEIAN</name>
<keyword evidence="2" id="KW-1185">Reference proteome</keyword>
<protein>
    <recommendedName>
        <fullName evidence="3">Terminase</fullName>
    </recommendedName>
</protein>
<sequence length="74" mass="8415">MTINWFVRELSENLEWFMRELLAGNAPKMLIEAPPQHGKSKAVVDALAWLVGLNPDYKIIFSSFSERPGVRANL</sequence>
<dbReference type="EMBL" id="CP031699">
    <property type="protein sequence ID" value="QEY23316.1"/>
    <property type="molecule type" value="Genomic_DNA"/>
</dbReference>
<dbReference type="RefSeq" id="WP_123794495.1">
    <property type="nucleotide sequence ID" value="NZ_CP031699.1"/>
</dbReference>
<organism evidence="1 2">
    <name type="scientific">Neisseria animalis</name>
    <dbReference type="NCBI Taxonomy" id="492"/>
    <lineage>
        <taxon>Bacteria</taxon>
        <taxon>Pseudomonadati</taxon>
        <taxon>Pseudomonadota</taxon>
        <taxon>Betaproteobacteria</taxon>
        <taxon>Neisseriales</taxon>
        <taxon>Neisseriaceae</taxon>
        <taxon>Neisseria</taxon>
    </lineage>
</organism>
<dbReference type="Proteomes" id="UP000325536">
    <property type="component" value="Chromosome"/>
</dbReference>
<dbReference type="AlphaFoldDB" id="A0A5P3MP49"/>
<evidence type="ECO:0008006" key="3">
    <source>
        <dbReference type="Google" id="ProtNLM"/>
    </source>
</evidence>